<gene>
    <name evidence="2" type="ORF">GCM10022207_92140</name>
</gene>
<proteinExistence type="predicted"/>
<keyword evidence="3" id="KW-1185">Reference proteome</keyword>
<reference evidence="3" key="1">
    <citation type="journal article" date="2019" name="Int. J. Syst. Evol. Microbiol.">
        <title>The Global Catalogue of Microorganisms (GCM) 10K type strain sequencing project: providing services to taxonomists for standard genome sequencing and annotation.</title>
        <authorList>
            <consortium name="The Broad Institute Genomics Platform"/>
            <consortium name="The Broad Institute Genome Sequencing Center for Infectious Disease"/>
            <person name="Wu L."/>
            <person name="Ma J."/>
        </authorList>
    </citation>
    <scope>NUCLEOTIDE SEQUENCE [LARGE SCALE GENOMIC DNA]</scope>
    <source>
        <strain evidence="3">JCM 16578</strain>
    </source>
</reference>
<comment type="caution">
    <text evidence="2">The sequence shown here is derived from an EMBL/GenBank/DDBJ whole genome shotgun (WGS) entry which is preliminary data.</text>
</comment>
<evidence type="ECO:0000313" key="2">
    <source>
        <dbReference type="EMBL" id="GAA3908148.1"/>
    </source>
</evidence>
<evidence type="ECO:0000256" key="1">
    <source>
        <dbReference type="SAM" id="MobiDB-lite"/>
    </source>
</evidence>
<protein>
    <submittedName>
        <fullName evidence="2">Uncharacterized protein</fullName>
    </submittedName>
</protein>
<evidence type="ECO:0000313" key="3">
    <source>
        <dbReference type="Proteomes" id="UP001501563"/>
    </source>
</evidence>
<dbReference type="EMBL" id="BAAAZA010000073">
    <property type="protein sequence ID" value="GAA3908148.1"/>
    <property type="molecule type" value="Genomic_DNA"/>
</dbReference>
<feature type="region of interest" description="Disordered" evidence="1">
    <location>
        <begin position="168"/>
        <end position="219"/>
    </location>
</feature>
<organism evidence="2 3">
    <name type="scientific">Streptomyces lannensis</name>
    <dbReference type="NCBI Taxonomy" id="766498"/>
    <lineage>
        <taxon>Bacteria</taxon>
        <taxon>Bacillati</taxon>
        <taxon>Actinomycetota</taxon>
        <taxon>Actinomycetes</taxon>
        <taxon>Kitasatosporales</taxon>
        <taxon>Streptomycetaceae</taxon>
        <taxon>Streptomyces</taxon>
    </lineage>
</organism>
<name>A0ABP7LVC6_9ACTN</name>
<sequence length="219" mass="23165">MFDRPALGLDLEATLARILADDVQLAAEHLGVPVNQAAGEALVRPDLPNLRMVESSPQKRPLHAIPILDTGRDDMDRDEQAEGVGDQRALAALDLLARVEAPGGRRDGVGSADRLRVDQSCARLCLSAVGLTDPAAQDVVDVFDGAVVVGPGEVPVHSRPGREVLRQLPPGAPGPHHVEDRVHDPPTWVLLPTSAPRAYPRGGSNGSTNTHWSSVRSGG</sequence>
<accession>A0ABP7LVC6</accession>
<dbReference type="Proteomes" id="UP001501563">
    <property type="component" value="Unassembled WGS sequence"/>
</dbReference>
<feature type="compositionally biased region" description="Polar residues" evidence="1">
    <location>
        <begin position="206"/>
        <end position="219"/>
    </location>
</feature>